<dbReference type="PANTHER" id="PTHR14136:SF17">
    <property type="entry name" value="BTB_POZ DOMAIN-CONTAINING PROTEIN KCTD9"/>
    <property type="match status" value="1"/>
</dbReference>
<dbReference type="SUPFAM" id="SSF141571">
    <property type="entry name" value="Pentapeptide repeat-like"/>
    <property type="match status" value="1"/>
</dbReference>
<evidence type="ECO:0000256" key="1">
    <source>
        <dbReference type="ARBA" id="ARBA00004141"/>
    </source>
</evidence>
<feature type="transmembrane region" description="Helical" evidence="5">
    <location>
        <begin position="147"/>
        <end position="166"/>
    </location>
</feature>
<comment type="subcellular location">
    <subcellularLocation>
        <location evidence="1">Membrane</location>
        <topology evidence="1">Multi-pass membrane protein</topology>
    </subcellularLocation>
</comment>
<sequence length="771" mass="83463">MTQQTMKAQNSIVLVPKLRSATLVGRRLVAWSLEVSLVAMSALVPWGAGHYVLMDRNMLPIEGSVEESFMPPAADSGALRVELNLLVKHAQQGWAWIAQIPPHRLHRTVPRLTNILWTVALIAPVITAGGQLVQLRLTGRTWPKQWLGIQVISITGGSLTLLQVVTRELVRWGLPMVIVVGGTLLTGVSAAPWMLLFIVILLAMAEGGTTLALDKRAWHDRVAKTRVTKSHAGYLPISGESLLYSLPMGDYTSSSQSNGIENNGVVGNGMVNSAIQLYGETANDDEWWLTEDAGDLTSLVLPPRSEQSGGSLVLLPPSQLLSGKRAWWLWSSGMVLACLAGFSVGRVGQSSQIQAESDAFLQTAQALMDKTQAEGADYDAAILMLAQVDDPRTAQYLTDLLSQTSRPTTLATVQQALISQGLESLPPLLSLGRVLENDLQQSLDTETRSLRLEQRHMVQGAIAKILTVHSDELDGIRLDRVNLGKYHDSERSFRLIQPGLLAAGTSWQNANLSQANLARASFFDEGPDGKADSYDDIISDLSGINLSGARLEHANLQGAQLSSANFRRADLRDVNLAYGNLEGAQLTNAQLMHVNAPDSQWQGSNLVGADMTQGMLDGADLSRARLNRLEAAHSSWTKAILPQSDWVGANLIGANFEQANLVSADFHGAQLDGVNFERADLRQANLRDADLRQARLTGVNLADADLAGAIFDDGTRVTGSFITPNAQLNTANSLQGVNFSRVRNIDVRQLNYICVQGGIHPSCQKLMDAAE</sequence>
<feature type="transmembrane region" description="Helical" evidence="5">
    <location>
        <begin position="115"/>
        <end position="135"/>
    </location>
</feature>
<evidence type="ECO:0000313" key="8">
    <source>
        <dbReference type="Proteomes" id="UP000481033"/>
    </source>
</evidence>
<dbReference type="Pfam" id="PF00805">
    <property type="entry name" value="Pentapeptide"/>
    <property type="match status" value="3"/>
</dbReference>
<dbReference type="EMBL" id="QXHD01000004">
    <property type="protein sequence ID" value="NEZ59298.1"/>
    <property type="molecule type" value="Genomic_DNA"/>
</dbReference>
<dbReference type="InterPro" id="IPR001646">
    <property type="entry name" value="5peptide_repeat"/>
</dbReference>
<dbReference type="Pfam" id="PF06271">
    <property type="entry name" value="RDD"/>
    <property type="match status" value="1"/>
</dbReference>
<dbReference type="PANTHER" id="PTHR14136">
    <property type="entry name" value="BTB_POZ DOMAIN-CONTAINING PROTEIN KCTD9"/>
    <property type="match status" value="1"/>
</dbReference>
<protein>
    <recommendedName>
        <fullName evidence="6">RDD domain-containing protein</fullName>
    </recommendedName>
</protein>
<evidence type="ECO:0000256" key="2">
    <source>
        <dbReference type="ARBA" id="ARBA00022692"/>
    </source>
</evidence>
<dbReference type="InterPro" id="IPR051082">
    <property type="entry name" value="Pentapeptide-BTB/POZ_domain"/>
</dbReference>
<evidence type="ECO:0000256" key="4">
    <source>
        <dbReference type="ARBA" id="ARBA00023136"/>
    </source>
</evidence>
<feature type="transmembrane region" description="Helical" evidence="5">
    <location>
        <begin position="172"/>
        <end position="205"/>
    </location>
</feature>
<evidence type="ECO:0000256" key="5">
    <source>
        <dbReference type="SAM" id="Phobius"/>
    </source>
</evidence>
<dbReference type="InterPro" id="IPR010432">
    <property type="entry name" value="RDD"/>
</dbReference>
<accession>A0A6M0RST2</accession>
<organism evidence="7 8">
    <name type="scientific">Adonisia turfae CCMR0081</name>
    <dbReference type="NCBI Taxonomy" id="2292702"/>
    <lineage>
        <taxon>Bacteria</taxon>
        <taxon>Bacillati</taxon>
        <taxon>Cyanobacteriota</taxon>
        <taxon>Adonisia</taxon>
        <taxon>Adonisia turfae</taxon>
    </lineage>
</organism>
<reference evidence="7 8" key="1">
    <citation type="journal article" date="2020" name="Microb. Ecol.">
        <title>Ecogenomics of the Marine Benthic Filamentous Cyanobacterium Adonisia.</title>
        <authorList>
            <person name="Walter J.M."/>
            <person name="Coutinho F.H."/>
            <person name="Leomil L."/>
            <person name="Hargreaves P.I."/>
            <person name="Campeao M.E."/>
            <person name="Vieira V.V."/>
            <person name="Silva B.S."/>
            <person name="Fistarol G.O."/>
            <person name="Salomon P.S."/>
            <person name="Sawabe T."/>
            <person name="Mino S."/>
            <person name="Hosokawa M."/>
            <person name="Miyashita H."/>
            <person name="Maruyama F."/>
            <person name="van Verk M.C."/>
            <person name="Dutilh B.E."/>
            <person name="Thompson C.C."/>
            <person name="Thompson F.L."/>
        </authorList>
    </citation>
    <scope>NUCLEOTIDE SEQUENCE [LARGE SCALE GENOMIC DNA]</scope>
    <source>
        <strain evidence="7 8">CCMR0081</strain>
    </source>
</reference>
<dbReference type="AlphaFoldDB" id="A0A6M0RST2"/>
<keyword evidence="4 5" id="KW-0472">Membrane</keyword>
<dbReference type="GO" id="GO:0016020">
    <property type="term" value="C:membrane"/>
    <property type="evidence" value="ECO:0007669"/>
    <property type="project" value="UniProtKB-SubCell"/>
</dbReference>
<keyword evidence="2 5" id="KW-0812">Transmembrane</keyword>
<evidence type="ECO:0000256" key="3">
    <source>
        <dbReference type="ARBA" id="ARBA00022989"/>
    </source>
</evidence>
<name>A0A6M0RST2_9CYAN</name>
<evidence type="ECO:0000313" key="7">
    <source>
        <dbReference type="EMBL" id="NEZ59298.1"/>
    </source>
</evidence>
<dbReference type="Gene3D" id="2.160.20.80">
    <property type="entry name" value="E3 ubiquitin-protein ligase SopA"/>
    <property type="match status" value="2"/>
</dbReference>
<evidence type="ECO:0000259" key="6">
    <source>
        <dbReference type="Pfam" id="PF06271"/>
    </source>
</evidence>
<gene>
    <name evidence="7" type="ORF">DXZ20_27370</name>
</gene>
<keyword evidence="8" id="KW-1185">Reference proteome</keyword>
<proteinExistence type="predicted"/>
<dbReference type="Proteomes" id="UP000481033">
    <property type="component" value="Unassembled WGS sequence"/>
</dbReference>
<dbReference type="RefSeq" id="WP_163702227.1">
    <property type="nucleotide sequence ID" value="NZ_QXHD01000004.1"/>
</dbReference>
<comment type="caution">
    <text evidence="7">The sequence shown here is derived from an EMBL/GenBank/DDBJ whole genome shotgun (WGS) entry which is preliminary data.</text>
</comment>
<keyword evidence="3 5" id="KW-1133">Transmembrane helix</keyword>
<feature type="domain" description="RDD" evidence="6">
    <location>
        <begin position="24"/>
        <end position="224"/>
    </location>
</feature>